<dbReference type="PROSITE" id="PS50043">
    <property type="entry name" value="HTH_LUXR_2"/>
    <property type="match status" value="1"/>
</dbReference>
<evidence type="ECO:0000259" key="4">
    <source>
        <dbReference type="PROSITE" id="PS50043"/>
    </source>
</evidence>
<dbReference type="SMART" id="SM00028">
    <property type="entry name" value="TPR"/>
    <property type="match status" value="3"/>
</dbReference>
<dbReference type="PANTHER" id="PTHR16305">
    <property type="entry name" value="TESTICULAR SOLUBLE ADENYLYL CYCLASE"/>
    <property type="match status" value="1"/>
</dbReference>
<keyword evidence="6" id="KW-1185">Reference proteome</keyword>
<dbReference type="Pfam" id="PF13191">
    <property type="entry name" value="AAA_16"/>
    <property type="match status" value="1"/>
</dbReference>
<proteinExistence type="predicted"/>
<dbReference type="Gene3D" id="1.25.40.10">
    <property type="entry name" value="Tetratricopeptide repeat domain"/>
    <property type="match status" value="2"/>
</dbReference>
<evidence type="ECO:0000256" key="3">
    <source>
        <dbReference type="PROSITE-ProRule" id="PRU00339"/>
    </source>
</evidence>
<dbReference type="CDD" id="cd06170">
    <property type="entry name" value="LuxR_C_like"/>
    <property type="match status" value="1"/>
</dbReference>
<keyword evidence="3" id="KW-0802">TPR repeat</keyword>
<dbReference type="InterPro" id="IPR016032">
    <property type="entry name" value="Sig_transdc_resp-reg_C-effctor"/>
</dbReference>
<dbReference type="PANTHER" id="PTHR16305:SF35">
    <property type="entry name" value="TRANSCRIPTIONAL ACTIVATOR DOMAIN"/>
    <property type="match status" value="1"/>
</dbReference>
<dbReference type="RefSeq" id="WP_344688522.1">
    <property type="nucleotide sequence ID" value="NZ_BAAAVV010000003.1"/>
</dbReference>
<comment type="caution">
    <text evidence="5">The sequence shown here is derived from an EMBL/GenBank/DDBJ whole genome shotgun (WGS) entry which is preliminary data.</text>
</comment>
<evidence type="ECO:0000313" key="5">
    <source>
        <dbReference type="EMBL" id="GAA3166271.1"/>
    </source>
</evidence>
<gene>
    <name evidence="5" type="ORF">GCM10010531_18590</name>
</gene>
<evidence type="ECO:0000313" key="6">
    <source>
        <dbReference type="Proteomes" id="UP001499924"/>
    </source>
</evidence>
<dbReference type="SUPFAM" id="SSF46894">
    <property type="entry name" value="C-terminal effector domain of the bipartite response regulators"/>
    <property type="match status" value="1"/>
</dbReference>
<dbReference type="Proteomes" id="UP001499924">
    <property type="component" value="Unassembled WGS sequence"/>
</dbReference>
<protein>
    <submittedName>
        <fullName evidence="5">LuxR family transcriptional regulator</fullName>
    </submittedName>
</protein>
<dbReference type="InterPro" id="IPR000792">
    <property type="entry name" value="Tscrpt_reg_LuxR_C"/>
</dbReference>
<feature type="repeat" description="TPR" evidence="3">
    <location>
        <begin position="471"/>
        <end position="504"/>
    </location>
</feature>
<dbReference type="EMBL" id="BAAAVV010000003">
    <property type="protein sequence ID" value="GAA3166271.1"/>
    <property type="molecule type" value="Genomic_DNA"/>
</dbReference>
<evidence type="ECO:0000256" key="1">
    <source>
        <dbReference type="ARBA" id="ARBA00022741"/>
    </source>
</evidence>
<dbReference type="InterPro" id="IPR011990">
    <property type="entry name" value="TPR-like_helical_dom_sf"/>
</dbReference>
<dbReference type="InterPro" id="IPR041664">
    <property type="entry name" value="AAA_16"/>
</dbReference>
<dbReference type="SUPFAM" id="SSF52540">
    <property type="entry name" value="P-loop containing nucleoside triphosphate hydrolases"/>
    <property type="match status" value="1"/>
</dbReference>
<organism evidence="5 6">
    <name type="scientific">Blastococcus jejuensis</name>
    <dbReference type="NCBI Taxonomy" id="351224"/>
    <lineage>
        <taxon>Bacteria</taxon>
        <taxon>Bacillati</taxon>
        <taxon>Actinomycetota</taxon>
        <taxon>Actinomycetes</taxon>
        <taxon>Geodermatophilales</taxon>
        <taxon>Geodermatophilaceae</taxon>
        <taxon>Blastococcus</taxon>
    </lineage>
</organism>
<dbReference type="InterPro" id="IPR036388">
    <property type="entry name" value="WH-like_DNA-bd_sf"/>
</dbReference>
<sequence>MAVLTRVSSPALIGRGEELTELRRVLGEVLAGGSACAVVAGEAGLGKTRLVRELLGGAGDVELLTGGCVEVGSDVLPYAPFVDVLSDLAAREGAAAVRALGGATGNELARLLPDVDDAPDVTAASTSRLYSALRSLLSGLAARRPLLLLVEDLHWSDRATRDLLALLAHRLPPRTLLLLTARTDEADEEHAVPRFLAQLAAAGAHRVELRPFTRAEQALQLSGIVGVPPTPARLDQVYARAEGNPFFAEELIALGAADVVPVTVRDLLEARVHALPPGTRRVVRAAAAAGRRVEHALLARAVDLDDAALDDALRHALDRHVLVTDGRAYVFRHALLHETVAASLLPGERARVHRRLAEALAATPSLAESRHGLAGRIAHHWLAAGDEARGRRASFAAAREAARTLAFAEALTHYERVIALPGDDEDLPVPRYRLLWDAAEVAHLFGAARRAADLVQQAIGCVDPAERHHHAYLHERLGRYLWMAAEGEHALTAYRRAVDLVPEDPVTHWQAAIISGYSQVLMLSGRFDEARAQAELAIDLARQVPDGRATEGHARNNLGVALAHLGEVDRGIEELRAAARIAREGSDDVDDVARAVVNLAAVLFDAGRFPESLAVALGGIATVEQLGLQRRKGIWCRCDAVDSLLVLGRSDEAEYLLREAFALHPEGIDAVRAHGMRGALALRRGRLDEARSELLSARRLGRHVVDGHLVLPVVRALLETLRWRGEWPAALDLAAEVRRRTWSDGDAAYLVPVLAAAAGAAADGAVAGQRAHRAAEERRWCAVAGELVAAAEGATQRPEFLLAPATAALAVARAELSRATGQDGARAWSDAAGAWQDLGDVYQAGCARLREAECLLADRRRAAAAVALRAAHGAAIAARARHLLRAVEATAARARLPLEDRPTDGVAPFGLSARESDVLCLVARGRTDRQIGAELFISHRTVERHVSNILAKLDAHTRAEIVAIAHRHGLVAPEPRRPVRGGQTPATMR</sequence>
<dbReference type="PRINTS" id="PR00038">
    <property type="entry name" value="HTHLUXR"/>
</dbReference>
<name>A0ABP6P3P5_9ACTN</name>
<keyword evidence="1" id="KW-0547">Nucleotide-binding</keyword>
<dbReference type="PROSITE" id="PS50005">
    <property type="entry name" value="TPR"/>
    <property type="match status" value="1"/>
</dbReference>
<dbReference type="InterPro" id="IPR027417">
    <property type="entry name" value="P-loop_NTPase"/>
</dbReference>
<dbReference type="InterPro" id="IPR019734">
    <property type="entry name" value="TPR_rpt"/>
</dbReference>
<accession>A0ABP6P3P5</accession>
<keyword evidence="2" id="KW-0067">ATP-binding</keyword>
<feature type="domain" description="HTH luxR-type" evidence="4">
    <location>
        <begin position="904"/>
        <end position="969"/>
    </location>
</feature>
<dbReference type="Gene3D" id="1.10.10.10">
    <property type="entry name" value="Winged helix-like DNA-binding domain superfamily/Winged helix DNA-binding domain"/>
    <property type="match status" value="1"/>
</dbReference>
<evidence type="ECO:0000256" key="2">
    <source>
        <dbReference type="ARBA" id="ARBA00022840"/>
    </source>
</evidence>
<dbReference type="SUPFAM" id="SSF48452">
    <property type="entry name" value="TPR-like"/>
    <property type="match status" value="1"/>
</dbReference>
<reference evidence="6" key="1">
    <citation type="journal article" date="2019" name="Int. J. Syst. Evol. Microbiol.">
        <title>The Global Catalogue of Microorganisms (GCM) 10K type strain sequencing project: providing services to taxonomists for standard genome sequencing and annotation.</title>
        <authorList>
            <consortium name="The Broad Institute Genomics Platform"/>
            <consortium name="The Broad Institute Genome Sequencing Center for Infectious Disease"/>
            <person name="Wu L."/>
            <person name="Ma J."/>
        </authorList>
    </citation>
    <scope>NUCLEOTIDE SEQUENCE [LARGE SCALE GENOMIC DNA]</scope>
    <source>
        <strain evidence="6">JCM 15614</strain>
    </source>
</reference>
<dbReference type="SMART" id="SM00421">
    <property type="entry name" value="HTH_LUXR"/>
    <property type="match status" value="1"/>
</dbReference>
<dbReference type="Pfam" id="PF00196">
    <property type="entry name" value="GerE"/>
    <property type="match status" value="1"/>
</dbReference>